<dbReference type="InterPro" id="IPR025420">
    <property type="entry name" value="DUF4143"/>
</dbReference>
<feature type="domain" description="DUF4143" evidence="2">
    <location>
        <begin position="174"/>
        <end position="335"/>
    </location>
</feature>
<keyword evidence="4" id="KW-1185">Reference proteome</keyword>
<dbReference type="OrthoDB" id="128089at2"/>
<evidence type="ECO:0000259" key="2">
    <source>
        <dbReference type="Pfam" id="PF13635"/>
    </source>
</evidence>
<sequence length="392" mass="44731">MIPRQLSEQVQRSAAWFPAVSVTGPRQSGKSTLVRHVFPDYAYVNLEDLETRAGAMADPISFIRNRPYRLIVDEAQYAPDLFPMIQVASDENKEPGQYILSGSQNFLLLRQIKQSLAGRVGILRLLPFSYREALSAKPELTIEDFILTGGYPRLYDSDVPKGLFFESYLDSYLERDVADYLDVRNLSSFRTFLRMCAQNVGGLVKETTMANAIGSSYRTIKSWLSILESSYIIFQLPPFFANLNKRLTKTPKLYFHDTGLLCYLLRINTVEGLLNHPLFGMIVENLVISETIKRYYNALKTPELYFYRDDNGVEIDLVDCTHSQTAPELIEIKSGRLYHDHFSKHVRSIGALLNIPDANRNVVLRIDDNYADHSVNVRGLRDWLLKDEPAAV</sequence>
<dbReference type="STRING" id="77635.BISU_0248"/>
<dbReference type="PANTHER" id="PTHR43566:SF2">
    <property type="entry name" value="DUF4143 DOMAIN-CONTAINING PROTEIN"/>
    <property type="match status" value="1"/>
</dbReference>
<accession>A0A087E7M0</accession>
<comment type="caution">
    <text evidence="3">The sequence shown here is derived from an EMBL/GenBank/DDBJ whole genome shotgun (WGS) entry which is preliminary data.</text>
</comment>
<dbReference type="InterPro" id="IPR027417">
    <property type="entry name" value="P-loop_NTPase"/>
</dbReference>
<proteinExistence type="predicted"/>
<dbReference type="Proteomes" id="UP000029055">
    <property type="component" value="Unassembled WGS sequence"/>
</dbReference>
<evidence type="ECO:0000259" key="1">
    <source>
        <dbReference type="Pfam" id="PF13173"/>
    </source>
</evidence>
<dbReference type="Pfam" id="PF13173">
    <property type="entry name" value="AAA_14"/>
    <property type="match status" value="1"/>
</dbReference>
<dbReference type="RefSeq" id="WP_081672632.1">
    <property type="nucleotide sequence ID" value="NZ_CP062939.1"/>
</dbReference>
<dbReference type="PANTHER" id="PTHR43566">
    <property type="entry name" value="CONSERVED PROTEIN"/>
    <property type="match status" value="1"/>
</dbReference>
<dbReference type="eggNOG" id="COG1373">
    <property type="taxonomic scope" value="Bacteria"/>
</dbReference>
<dbReference type="EMBL" id="JGZR01000006">
    <property type="protein sequence ID" value="KFJ03771.1"/>
    <property type="molecule type" value="Genomic_DNA"/>
</dbReference>
<evidence type="ECO:0000313" key="4">
    <source>
        <dbReference type="Proteomes" id="UP000029055"/>
    </source>
</evidence>
<dbReference type="AlphaFoldDB" id="A0A087E7M0"/>
<dbReference type="SUPFAM" id="SSF52540">
    <property type="entry name" value="P-loop containing nucleoside triphosphate hydrolases"/>
    <property type="match status" value="1"/>
</dbReference>
<name>A0A087E7M0_9BIFI</name>
<reference evidence="3 4" key="1">
    <citation type="submission" date="2014-03" db="EMBL/GenBank/DDBJ databases">
        <title>Genomics of Bifidobacteria.</title>
        <authorList>
            <person name="Ventura M."/>
            <person name="Milani C."/>
            <person name="Lugli G.A."/>
        </authorList>
    </citation>
    <scope>NUCLEOTIDE SEQUENCE [LARGE SCALE GENOMIC DNA]</scope>
    <source>
        <strain evidence="3 4">LMG 11597</strain>
    </source>
</reference>
<dbReference type="InterPro" id="IPR041682">
    <property type="entry name" value="AAA_14"/>
</dbReference>
<organism evidence="3 4">
    <name type="scientific">Bifidobacterium subtile</name>
    <dbReference type="NCBI Taxonomy" id="77635"/>
    <lineage>
        <taxon>Bacteria</taxon>
        <taxon>Bacillati</taxon>
        <taxon>Actinomycetota</taxon>
        <taxon>Actinomycetes</taxon>
        <taxon>Bifidobacteriales</taxon>
        <taxon>Bifidobacteriaceae</taxon>
        <taxon>Bifidobacterium</taxon>
    </lineage>
</organism>
<protein>
    <submittedName>
        <fullName evidence="3">AAA domain protein</fullName>
    </submittedName>
</protein>
<dbReference type="Pfam" id="PF13635">
    <property type="entry name" value="DUF4143"/>
    <property type="match status" value="1"/>
</dbReference>
<gene>
    <name evidence="3" type="ORF">BISU_0248</name>
</gene>
<evidence type="ECO:0000313" key="3">
    <source>
        <dbReference type="EMBL" id="KFJ03771.1"/>
    </source>
</evidence>
<feature type="domain" description="AAA" evidence="1">
    <location>
        <begin position="18"/>
        <end position="133"/>
    </location>
</feature>